<evidence type="ECO:0000256" key="1">
    <source>
        <dbReference type="SAM" id="MobiDB-lite"/>
    </source>
</evidence>
<dbReference type="FunCoup" id="A0A0P0V9N3">
    <property type="interactions" value="1"/>
</dbReference>
<evidence type="ECO:0000313" key="3">
    <source>
        <dbReference type="Proteomes" id="UP000059680"/>
    </source>
</evidence>
<keyword evidence="3" id="KW-1185">Reference proteome</keyword>
<organism evidence="2 3">
    <name type="scientific">Oryza sativa subsp. japonica</name>
    <name type="common">Rice</name>
    <dbReference type="NCBI Taxonomy" id="39947"/>
    <lineage>
        <taxon>Eukaryota</taxon>
        <taxon>Viridiplantae</taxon>
        <taxon>Streptophyta</taxon>
        <taxon>Embryophyta</taxon>
        <taxon>Tracheophyta</taxon>
        <taxon>Spermatophyta</taxon>
        <taxon>Magnoliopsida</taxon>
        <taxon>Liliopsida</taxon>
        <taxon>Poales</taxon>
        <taxon>Poaceae</taxon>
        <taxon>BOP clade</taxon>
        <taxon>Oryzoideae</taxon>
        <taxon>Oryzeae</taxon>
        <taxon>Oryzinae</taxon>
        <taxon>Oryza</taxon>
        <taxon>Oryza sativa</taxon>
    </lineage>
</organism>
<reference evidence="2 3" key="2">
    <citation type="journal article" date="2013" name="Plant Cell Physiol.">
        <title>Rice Annotation Project Database (RAP-DB): an integrative and interactive database for rice genomics.</title>
        <authorList>
            <person name="Sakai H."/>
            <person name="Lee S.S."/>
            <person name="Tanaka T."/>
            <person name="Numa H."/>
            <person name="Kim J."/>
            <person name="Kawahara Y."/>
            <person name="Wakimoto H."/>
            <person name="Yang C.C."/>
            <person name="Iwamoto M."/>
            <person name="Abe T."/>
            <person name="Yamada Y."/>
            <person name="Muto A."/>
            <person name="Inokuchi H."/>
            <person name="Ikemura T."/>
            <person name="Matsumoto T."/>
            <person name="Sasaki T."/>
            <person name="Itoh T."/>
        </authorList>
    </citation>
    <scope>NUCLEOTIDE SEQUENCE [LARGE SCALE GENOMIC DNA]</scope>
    <source>
        <strain evidence="3">cv. Nipponbare</strain>
    </source>
</reference>
<feature type="region of interest" description="Disordered" evidence="1">
    <location>
        <begin position="1"/>
        <end position="96"/>
    </location>
</feature>
<accession>A0A0P0V9N3</accession>
<feature type="compositionally biased region" description="Polar residues" evidence="1">
    <location>
        <begin position="1"/>
        <end position="38"/>
    </location>
</feature>
<gene>
    <name evidence="2" type="ordered locus">Os01g0817633</name>
    <name evidence="2" type="ORF">OSNPB_010817633</name>
</gene>
<dbReference type="EMBL" id="AP014957">
    <property type="protein sequence ID" value="BAS74935.1"/>
    <property type="molecule type" value="Genomic_DNA"/>
</dbReference>
<dbReference type="InParanoid" id="A0A0P0V9N3"/>
<protein>
    <submittedName>
        <fullName evidence="2">Os01g0817633 protein</fullName>
    </submittedName>
</protein>
<dbReference type="eggNOG" id="ENOG502R71R">
    <property type="taxonomic scope" value="Eukaryota"/>
</dbReference>
<reference evidence="2 3" key="3">
    <citation type="journal article" date="2013" name="Rice">
        <title>Improvement of the Oryza sativa Nipponbare reference genome using next generation sequence and optical map data.</title>
        <authorList>
            <person name="Kawahara Y."/>
            <person name="de la Bastide M."/>
            <person name="Hamilton J.P."/>
            <person name="Kanamori H."/>
            <person name="McCombie W.R."/>
            <person name="Ouyang S."/>
            <person name="Schwartz D.C."/>
            <person name="Tanaka T."/>
            <person name="Wu J."/>
            <person name="Zhou S."/>
            <person name="Childs K.L."/>
            <person name="Davidson R.M."/>
            <person name="Lin H."/>
            <person name="Quesada-Ocampo L."/>
            <person name="Vaillancourt B."/>
            <person name="Sakai H."/>
            <person name="Lee S.S."/>
            <person name="Kim J."/>
            <person name="Numa H."/>
            <person name="Itoh T."/>
            <person name="Buell C.R."/>
            <person name="Matsumoto T."/>
        </authorList>
    </citation>
    <scope>NUCLEOTIDE SEQUENCE [LARGE SCALE GENOMIC DNA]</scope>
    <source>
        <strain evidence="3">cv. Nipponbare</strain>
    </source>
</reference>
<proteinExistence type="predicted"/>
<feature type="compositionally biased region" description="Low complexity" evidence="1">
    <location>
        <begin position="51"/>
        <end position="61"/>
    </location>
</feature>
<dbReference type="AlphaFoldDB" id="A0A0P0V9N3"/>
<dbReference type="PaxDb" id="39947-A0A0P0V9N3"/>
<reference evidence="3" key="1">
    <citation type="journal article" date="2005" name="Nature">
        <title>The map-based sequence of the rice genome.</title>
        <authorList>
            <consortium name="International rice genome sequencing project (IRGSP)"/>
            <person name="Matsumoto T."/>
            <person name="Wu J."/>
            <person name="Kanamori H."/>
            <person name="Katayose Y."/>
            <person name="Fujisawa M."/>
            <person name="Namiki N."/>
            <person name="Mizuno H."/>
            <person name="Yamamoto K."/>
            <person name="Antonio B.A."/>
            <person name="Baba T."/>
            <person name="Sakata K."/>
            <person name="Nagamura Y."/>
            <person name="Aoki H."/>
            <person name="Arikawa K."/>
            <person name="Arita K."/>
            <person name="Bito T."/>
            <person name="Chiden Y."/>
            <person name="Fujitsuka N."/>
            <person name="Fukunaka R."/>
            <person name="Hamada M."/>
            <person name="Harada C."/>
            <person name="Hayashi A."/>
            <person name="Hijishita S."/>
            <person name="Honda M."/>
            <person name="Hosokawa S."/>
            <person name="Ichikawa Y."/>
            <person name="Idonuma A."/>
            <person name="Iijima M."/>
            <person name="Ikeda M."/>
            <person name="Ikeno M."/>
            <person name="Ito K."/>
            <person name="Ito S."/>
            <person name="Ito T."/>
            <person name="Ito Y."/>
            <person name="Ito Y."/>
            <person name="Iwabuchi A."/>
            <person name="Kamiya K."/>
            <person name="Karasawa W."/>
            <person name="Kurita K."/>
            <person name="Katagiri S."/>
            <person name="Kikuta A."/>
            <person name="Kobayashi H."/>
            <person name="Kobayashi N."/>
            <person name="Machita K."/>
            <person name="Maehara T."/>
            <person name="Masukawa M."/>
            <person name="Mizubayashi T."/>
            <person name="Mukai Y."/>
            <person name="Nagasaki H."/>
            <person name="Nagata Y."/>
            <person name="Naito S."/>
            <person name="Nakashima M."/>
            <person name="Nakama Y."/>
            <person name="Nakamichi Y."/>
            <person name="Nakamura M."/>
            <person name="Meguro A."/>
            <person name="Negishi M."/>
            <person name="Ohta I."/>
            <person name="Ohta T."/>
            <person name="Okamoto M."/>
            <person name="Ono N."/>
            <person name="Saji S."/>
            <person name="Sakaguchi M."/>
            <person name="Sakai K."/>
            <person name="Shibata M."/>
            <person name="Shimokawa T."/>
            <person name="Song J."/>
            <person name="Takazaki Y."/>
            <person name="Terasawa K."/>
            <person name="Tsugane M."/>
            <person name="Tsuji K."/>
            <person name="Ueda S."/>
            <person name="Waki K."/>
            <person name="Yamagata H."/>
            <person name="Yamamoto M."/>
            <person name="Yamamoto S."/>
            <person name="Yamane H."/>
            <person name="Yoshiki S."/>
            <person name="Yoshihara R."/>
            <person name="Yukawa K."/>
            <person name="Zhong H."/>
            <person name="Yano M."/>
            <person name="Yuan Q."/>
            <person name="Ouyang S."/>
            <person name="Liu J."/>
            <person name="Jones K.M."/>
            <person name="Gansberger K."/>
            <person name="Moffat K."/>
            <person name="Hill J."/>
            <person name="Bera J."/>
            <person name="Fadrosh D."/>
            <person name="Jin S."/>
            <person name="Johri S."/>
            <person name="Kim M."/>
            <person name="Overton L."/>
            <person name="Reardon M."/>
            <person name="Tsitrin T."/>
            <person name="Vuong H."/>
            <person name="Weaver B."/>
            <person name="Ciecko A."/>
            <person name="Tallon L."/>
            <person name="Jackson J."/>
            <person name="Pai G."/>
            <person name="Aken S.V."/>
            <person name="Utterback T."/>
            <person name="Reidmuller S."/>
            <person name="Feldblyum T."/>
            <person name="Hsiao J."/>
            <person name="Zismann V."/>
            <person name="Iobst S."/>
            <person name="de Vazeille A.R."/>
            <person name="Buell C.R."/>
            <person name="Ying K."/>
            <person name="Li Y."/>
            <person name="Lu T."/>
            <person name="Huang Y."/>
            <person name="Zhao Q."/>
            <person name="Feng Q."/>
            <person name="Zhang L."/>
            <person name="Zhu J."/>
            <person name="Weng Q."/>
            <person name="Mu J."/>
            <person name="Lu Y."/>
            <person name="Fan D."/>
            <person name="Liu Y."/>
            <person name="Guan J."/>
            <person name="Zhang Y."/>
            <person name="Yu S."/>
            <person name="Liu X."/>
            <person name="Zhang Y."/>
            <person name="Hong G."/>
            <person name="Han B."/>
            <person name="Choisne N."/>
            <person name="Demange N."/>
            <person name="Orjeda G."/>
            <person name="Samain S."/>
            <person name="Cattolico L."/>
            <person name="Pelletier E."/>
            <person name="Couloux A."/>
            <person name="Segurens B."/>
            <person name="Wincker P."/>
            <person name="D'Hont A."/>
            <person name="Scarpelli C."/>
            <person name="Weissenbach J."/>
            <person name="Salanoubat M."/>
            <person name="Quetier F."/>
            <person name="Yu Y."/>
            <person name="Kim H.R."/>
            <person name="Rambo T."/>
            <person name="Currie J."/>
            <person name="Collura K."/>
            <person name="Luo M."/>
            <person name="Yang T."/>
            <person name="Ammiraju J.S.S."/>
            <person name="Engler F."/>
            <person name="Soderlund C."/>
            <person name="Wing R.A."/>
            <person name="Palmer L.E."/>
            <person name="de la Bastide M."/>
            <person name="Spiegel L."/>
            <person name="Nascimento L."/>
            <person name="Zutavern T."/>
            <person name="O'Shaughnessy A."/>
            <person name="Dike S."/>
            <person name="Dedhia N."/>
            <person name="Preston R."/>
            <person name="Balija V."/>
            <person name="McCombie W.R."/>
            <person name="Chow T."/>
            <person name="Chen H."/>
            <person name="Chung M."/>
            <person name="Chen C."/>
            <person name="Shaw J."/>
            <person name="Wu H."/>
            <person name="Hsiao K."/>
            <person name="Chao Y."/>
            <person name="Chu M."/>
            <person name="Cheng C."/>
            <person name="Hour A."/>
            <person name="Lee P."/>
            <person name="Lin S."/>
            <person name="Lin Y."/>
            <person name="Liou J."/>
            <person name="Liu S."/>
            <person name="Hsing Y."/>
            <person name="Raghuvanshi S."/>
            <person name="Mohanty A."/>
            <person name="Bharti A.K."/>
            <person name="Gaur A."/>
            <person name="Gupta V."/>
            <person name="Kumar D."/>
            <person name="Ravi V."/>
            <person name="Vij S."/>
            <person name="Kapur A."/>
            <person name="Khurana P."/>
            <person name="Khurana P."/>
            <person name="Khurana J.P."/>
            <person name="Tyagi A.K."/>
            <person name="Gaikwad K."/>
            <person name="Singh A."/>
            <person name="Dalal V."/>
            <person name="Srivastava S."/>
            <person name="Dixit A."/>
            <person name="Pal A.K."/>
            <person name="Ghazi I.A."/>
            <person name="Yadav M."/>
            <person name="Pandit A."/>
            <person name="Bhargava A."/>
            <person name="Sureshbabu K."/>
            <person name="Batra K."/>
            <person name="Sharma T.R."/>
            <person name="Mohapatra T."/>
            <person name="Singh N.K."/>
            <person name="Messing J."/>
            <person name="Nelson A.B."/>
            <person name="Fuks G."/>
            <person name="Kavchok S."/>
            <person name="Keizer G."/>
            <person name="Linton E."/>
            <person name="Llaca V."/>
            <person name="Song R."/>
            <person name="Tanyolac B."/>
            <person name="Young S."/>
            <person name="Ho-Il K."/>
            <person name="Hahn J.H."/>
            <person name="Sangsakoo G."/>
            <person name="Vanavichit A."/>
            <person name="de Mattos Luiz.A.T."/>
            <person name="Zimmer P.D."/>
            <person name="Malone G."/>
            <person name="Dellagostin O."/>
            <person name="de Oliveira A.C."/>
            <person name="Bevan M."/>
            <person name="Bancroft I."/>
            <person name="Minx P."/>
            <person name="Cordum H."/>
            <person name="Wilson R."/>
            <person name="Cheng Z."/>
            <person name="Jin W."/>
            <person name="Jiang J."/>
            <person name="Leong S.A."/>
            <person name="Iwama H."/>
            <person name="Gojobori T."/>
            <person name="Itoh T."/>
            <person name="Niimura Y."/>
            <person name="Fujii Y."/>
            <person name="Habara T."/>
            <person name="Sakai H."/>
            <person name="Sato Y."/>
            <person name="Wilson G."/>
            <person name="Kumar K."/>
            <person name="McCouch S."/>
            <person name="Juretic N."/>
            <person name="Hoen D."/>
            <person name="Wright S."/>
            <person name="Bruskiewich R."/>
            <person name="Bureau T."/>
            <person name="Miyao A."/>
            <person name="Hirochika H."/>
            <person name="Nishikawa T."/>
            <person name="Kadowaki K."/>
            <person name="Sugiura M."/>
            <person name="Burr B."/>
            <person name="Sasaki T."/>
        </authorList>
    </citation>
    <scope>NUCLEOTIDE SEQUENCE [LARGE SCALE GENOMIC DNA]</scope>
    <source>
        <strain evidence="3">cv. Nipponbare</strain>
    </source>
</reference>
<evidence type="ECO:0000313" key="2">
    <source>
        <dbReference type="EMBL" id="BAS74935.1"/>
    </source>
</evidence>
<dbReference type="Proteomes" id="UP000059680">
    <property type="component" value="Chromosome 1"/>
</dbReference>
<sequence length="129" mass="13231">MASDTPTPGCTTSRNTSVPTASLGRTSATARLSPSYTTQHRRAYDPSTSYAADAPAAAAPAHGVTRASDLPPPRPVRLTAYTGGRRPSASPANTSHCSPCRLSCLFLRTVKAGAPAASMRTTSSPLSVS</sequence>
<name>A0A0P0V9N3_ORYSJ</name>
<dbReference type="Gramene" id="Os01t0817633-01">
    <property type="protein sequence ID" value="Os01t0817633-01"/>
    <property type="gene ID" value="Os01g0817633"/>
</dbReference>